<reference evidence="1 2" key="1">
    <citation type="submission" date="2019-08" db="EMBL/GenBank/DDBJ databases">
        <title>Deep-cultivation of Planctomycetes and their phenomic and genomic characterization uncovers novel biology.</title>
        <authorList>
            <person name="Wiegand S."/>
            <person name="Jogler M."/>
            <person name="Boedeker C."/>
            <person name="Pinto D."/>
            <person name="Vollmers J."/>
            <person name="Rivas-Marin E."/>
            <person name="Kohn T."/>
            <person name="Peeters S.H."/>
            <person name="Heuer A."/>
            <person name="Rast P."/>
            <person name="Oberbeckmann S."/>
            <person name="Bunk B."/>
            <person name="Jeske O."/>
            <person name="Meyerdierks A."/>
            <person name="Storesund J.E."/>
            <person name="Kallscheuer N."/>
            <person name="Luecker S."/>
            <person name="Lage O.M."/>
            <person name="Pohl T."/>
            <person name="Merkel B.J."/>
            <person name="Hornburger P."/>
            <person name="Mueller R.-W."/>
            <person name="Bruemmer F."/>
            <person name="Labrenz M."/>
            <person name="Spormann A.M."/>
            <person name="Op den Camp H."/>
            <person name="Overmann J."/>
            <person name="Amann R."/>
            <person name="Jetten M.S.M."/>
            <person name="Mascher T."/>
            <person name="Medema M.H."/>
            <person name="Devos D.P."/>
            <person name="Kaster A.-K."/>
            <person name="Ovreas L."/>
            <person name="Rohde M."/>
            <person name="Galperin M.Y."/>
            <person name="Jogler C."/>
        </authorList>
    </citation>
    <scope>NUCLEOTIDE SEQUENCE [LARGE SCALE GENOMIC DNA]</scope>
    <source>
        <strain evidence="1 2">OJF2</strain>
    </source>
</reference>
<dbReference type="EMBL" id="CP042997">
    <property type="protein sequence ID" value="QEH32584.1"/>
    <property type="molecule type" value="Genomic_DNA"/>
</dbReference>
<gene>
    <name evidence="1" type="ORF">OJF2_10610</name>
</gene>
<organism evidence="1 2">
    <name type="scientific">Aquisphaera giovannonii</name>
    <dbReference type="NCBI Taxonomy" id="406548"/>
    <lineage>
        <taxon>Bacteria</taxon>
        <taxon>Pseudomonadati</taxon>
        <taxon>Planctomycetota</taxon>
        <taxon>Planctomycetia</taxon>
        <taxon>Isosphaerales</taxon>
        <taxon>Isosphaeraceae</taxon>
        <taxon>Aquisphaera</taxon>
    </lineage>
</organism>
<dbReference type="AlphaFoldDB" id="A0A5B9VWX9"/>
<evidence type="ECO:0000313" key="1">
    <source>
        <dbReference type="EMBL" id="QEH32584.1"/>
    </source>
</evidence>
<dbReference type="Proteomes" id="UP000324233">
    <property type="component" value="Chromosome"/>
</dbReference>
<name>A0A5B9VWX9_9BACT</name>
<sequence>MGVTLARGVIRGKTIELKEDLGMAEGQEVEVRVEAVPPTRPWGDGILRSAGAMADDPDFDGIMEEIHRARKLERRPQMEEG</sequence>
<keyword evidence="2" id="KW-1185">Reference proteome</keyword>
<protein>
    <submittedName>
        <fullName evidence="1">Uncharacterized protein</fullName>
    </submittedName>
</protein>
<accession>A0A5B9VWX9</accession>
<dbReference type="RefSeq" id="WP_148591878.1">
    <property type="nucleotide sequence ID" value="NZ_CP042997.1"/>
</dbReference>
<dbReference type="KEGG" id="agv:OJF2_10610"/>
<proteinExistence type="predicted"/>
<evidence type="ECO:0000313" key="2">
    <source>
        <dbReference type="Proteomes" id="UP000324233"/>
    </source>
</evidence>